<dbReference type="HOGENOM" id="CLU_013871_0_2_1"/>
<evidence type="ECO:0000313" key="1">
    <source>
        <dbReference type="EMBL" id="KDQ12546.1"/>
    </source>
</evidence>
<evidence type="ECO:0000313" key="2">
    <source>
        <dbReference type="Proteomes" id="UP000027195"/>
    </source>
</evidence>
<dbReference type="Proteomes" id="UP000027195">
    <property type="component" value="Unassembled WGS sequence"/>
</dbReference>
<organism evidence="1 2">
    <name type="scientific">Botryobasidium botryosum (strain FD-172 SS1)</name>
    <dbReference type="NCBI Taxonomy" id="930990"/>
    <lineage>
        <taxon>Eukaryota</taxon>
        <taxon>Fungi</taxon>
        <taxon>Dikarya</taxon>
        <taxon>Basidiomycota</taxon>
        <taxon>Agaricomycotina</taxon>
        <taxon>Agaricomycetes</taxon>
        <taxon>Cantharellales</taxon>
        <taxon>Botryobasidiaceae</taxon>
        <taxon>Botryobasidium</taxon>
    </lineage>
</organism>
<gene>
    <name evidence="1" type="ORF">BOTBODRAFT_161437</name>
</gene>
<name>A0A067MLT3_BOTB1</name>
<evidence type="ECO:0008006" key="3">
    <source>
        <dbReference type="Google" id="ProtNLM"/>
    </source>
</evidence>
<dbReference type="InterPro" id="IPR011009">
    <property type="entry name" value="Kinase-like_dom_sf"/>
</dbReference>
<dbReference type="EMBL" id="KL198049">
    <property type="protein sequence ID" value="KDQ12546.1"/>
    <property type="molecule type" value="Genomic_DNA"/>
</dbReference>
<dbReference type="SUPFAM" id="SSF56112">
    <property type="entry name" value="Protein kinase-like (PK-like)"/>
    <property type="match status" value="1"/>
</dbReference>
<dbReference type="OrthoDB" id="3250441at2759"/>
<dbReference type="STRING" id="930990.A0A067MLT3"/>
<proteinExistence type="predicted"/>
<dbReference type="InParanoid" id="A0A067MLT3"/>
<keyword evidence="2" id="KW-1185">Reference proteome</keyword>
<dbReference type="Gene3D" id="1.10.510.10">
    <property type="entry name" value="Transferase(Phosphotransferase) domain 1"/>
    <property type="match status" value="1"/>
</dbReference>
<dbReference type="Pfam" id="PF06293">
    <property type="entry name" value="Kdo"/>
    <property type="match status" value="1"/>
</dbReference>
<sequence length="160" mass="17927">MLAVKFTNRYCEEAHVALAELDLAPKLYAVQPCGSRLKMIVMEHIYPSCSAADIFGNGPIDEPLLPDIRRAVRCLHDRGLVFGDLLPNNIVMKPGQKDDEIKVFLIDFEWCGKHGTSRYPATLNNGGDIKWHKAVKRHGIMKMEHDDHLLAVLAGRPPDS</sequence>
<accession>A0A067MLT3</accession>
<reference evidence="2" key="1">
    <citation type="journal article" date="2014" name="Proc. Natl. Acad. Sci. U.S.A.">
        <title>Extensive sampling of basidiomycete genomes demonstrates inadequacy of the white-rot/brown-rot paradigm for wood decay fungi.</title>
        <authorList>
            <person name="Riley R."/>
            <person name="Salamov A.A."/>
            <person name="Brown D.W."/>
            <person name="Nagy L.G."/>
            <person name="Floudas D."/>
            <person name="Held B.W."/>
            <person name="Levasseur A."/>
            <person name="Lombard V."/>
            <person name="Morin E."/>
            <person name="Otillar R."/>
            <person name="Lindquist E.A."/>
            <person name="Sun H."/>
            <person name="LaButti K.M."/>
            <person name="Schmutz J."/>
            <person name="Jabbour D."/>
            <person name="Luo H."/>
            <person name="Baker S.E."/>
            <person name="Pisabarro A.G."/>
            <person name="Walton J.D."/>
            <person name="Blanchette R.A."/>
            <person name="Henrissat B."/>
            <person name="Martin F."/>
            <person name="Cullen D."/>
            <person name="Hibbett D.S."/>
            <person name="Grigoriev I.V."/>
        </authorList>
    </citation>
    <scope>NUCLEOTIDE SEQUENCE [LARGE SCALE GENOMIC DNA]</scope>
    <source>
        <strain evidence="2">FD-172 SS1</strain>
    </source>
</reference>
<protein>
    <recommendedName>
        <fullName evidence="3">Protein kinase domain-containing protein</fullName>
    </recommendedName>
</protein>
<dbReference type="AlphaFoldDB" id="A0A067MLT3"/>